<accession>A0A6J5RPR2</accession>
<evidence type="ECO:0000313" key="2">
    <source>
        <dbReference type="EMBL" id="CAB4199089.1"/>
    </source>
</evidence>
<sequence length="153" mass="17378">MLHTAHDILGQHIPGSDGWAEISSDVYDIARRVREGDESGWRGDPTASILLNPMTEHFEVWMIDDQNTPYIACSSPRCDHSLILKLIEGDWRKGHKLLEEIQKKNHAAKKAEEDAKKEQSAEIADKMHWAILKDLGHLEGGTHRHTSFHQGKK</sequence>
<proteinExistence type="predicted"/>
<evidence type="ECO:0000313" key="1">
    <source>
        <dbReference type="EMBL" id="CAB4183184.1"/>
    </source>
</evidence>
<reference evidence="2" key="1">
    <citation type="submission" date="2020-05" db="EMBL/GenBank/DDBJ databases">
        <authorList>
            <person name="Chiriac C."/>
            <person name="Salcher M."/>
            <person name="Ghai R."/>
            <person name="Kavagutti S V."/>
        </authorList>
    </citation>
    <scope>NUCLEOTIDE SEQUENCE</scope>
</reference>
<protein>
    <submittedName>
        <fullName evidence="2">Uncharacterized protein</fullName>
    </submittedName>
</protein>
<dbReference type="EMBL" id="LR797277">
    <property type="protein sequence ID" value="CAB4199089.1"/>
    <property type="molecule type" value="Genomic_DNA"/>
</dbReference>
<gene>
    <name evidence="1" type="ORF">UFOVP1083_39</name>
    <name evidence="2" type="ORF">UFOVP1327_14</name>
</gene>
<dbReference type="EMBL" id="LR797036">
    <property type="protein sequence ID" value="CAB4183184.1"/>
    <property type="molecule type" value="Genomic_DNA"/>
</dbReference>
<name>A0A6J5RPR2_9CAUD</name>
<organism evidence="2">
    <name type="scientific">uncultured Caudovirales phage</name>
    <dbReference type="NCBI Taxonomy" id="2100421"/>
    <lineage>
        <taxon>Viruses</taxon>
        <taxon>Duplodnaviria</taxon>
        <taxon>Heunggongvirae</taxon>
        <taxon>Uroviricota</taxon>
        <taxon>Caudoviricetes</taxon>
        <taxon>Peduoviridae</taxon>
        <taxon>Maltschvirus</taxon>
        <taxon>Maltschvirus maltsch</taxon>
    </lineage>
</organism>